<name>L1NFR9_9BACT</name>
<accession>L1NFR9</accession>
<organism evidence="1 2">
    <name type="scientific">Hoylesella saccharolytica F0055</name>
    <dbReference type="NCBI Taxonomy" id="1127699"/>
    <lineage>
        <taxon>Bacteria</taxon>
        <taxon>Pseudomonadati</taxon>
        <taxon>Bacteroidota</taxon>
        <taxon>Bacteroidia</taxon>
        <taxon>Bacteroidales</taxon>
        <taxon>Prevotellaceae</taxon>
        <taxon>Hoylesella</taxon>
    </lineage>
</organism>
<evidence type="ECO:0008006" key="3">
    <source>
        <dbReference type="Google" id="ProtNLM"/>
    </source>
</evidence>
<sequence length="104" mass="12244">MAKDKRDKLKIRLTVYGKEFSVNTPREDEEYYRKAALLVTDLVNFYAERFNKHKEKDEIFLMTLIDVAFRFAKTAANTDAEPYKEVINMLSEEIEACLHETSDE</sequence>
<dbReference type="Proteomes" id="UP000010433">
    <property type="component" value="Unassembled WGS sequence"/>
</dbReference>
<dbReference type="OrthoDB" id="1079858at2"/>
<dbReference type="InterPro" id="IPR007838">
    <property type="entry name" value="Cell_div_ZapA-like"/>
</dbReference>
<protein>
    <recommendedName>
        <fullName evidence="3">Cell division protein ZapA</fullName>
    </recommendedName>
</protein>
<dbReference type="EMBL" id="AMEP01000060">
    <property type="protein sequence ID" value="EKY02062.1"/>
    <property type="molecule type" value="Genomic_DNA"/>
</dbReference>
<dbReference type="STRING" id="1127699.HMPREF9151_00869"/>
<reference evidence="1 2" key="1">
    <citation type="submission" date="2012-05" db="EMBL/GenBank/DDBJ databases">
        <authorList>
            <person name="Weinstock G."/>
            <person name="Sodergren E."/>
            <person name="Lobos E.A."/>
            <person name="Fulton L."/>
            <person name="Fulton R."/>
            <person name="Courtney L."/>
            <person name="Fronick C."/>
            <person name="O'Laughlin M."/>
            <person name="Godfrey J."/>
            <person name="Wilson R.M."/>
            <person name="Miner T."/>
            <person name="Farmer C."/>
            <person name="Delehaunty K."/>
            <person name="Cordes M."/>
            <person name="Minx P."/>
            <person name="Tomlinson C."/>
            <person name="Chen J."/>
            <person name="Wollam A."/>
            <person name="Pepin K.H."/>
            <person name="Bhonagiri V."/>
            <person name="Zhang X."/>
            <person name="Suruliraj S."/>
            <person name="Warren W."/>
            <person name="Mitreva M."/>
            <person name="Mardis E.R."/>
            <person name="Wilson R.K."/>
        </authorList>
    </citation>
    <scope>NUCLEOTIDE SEQUENCE [LARGE SCALE GENOMIC DNA]</scope>
    <source>
        <strain evidence="1 2">F0055</strain>
    </source>
</reference>
<keyword evidence="2" id="KW-1185">Reference proteome</keyword>
<dbReference type="HOGENOM" id="CLU_164748_0_0_10"/>
<evidence type="ECO:0000313" key="1">
    <source>
        <dbReference type="EMBL" id="EKY02062.1"/>
    </source>
</evidence>
<dbReference type="Pfam" id="PF05164">
    <property type="entry name" value="ZapA"/>
    <property type="match status" value="1"/>
</dbReference>
<proteinExistence type="predicted"/>
<dbReference type="RefSeq" id="WP_009162086.1">
    <property type="nucleotide sequence ID" value="NZ_KB290984.1"/>
</dbReference>
<dbReference type="AlphaFoldDB" id="L1NFR9"/>
<gene>
    <name evidence="1" type="ORF">HMPREF9151_00869</name>
</gene>
<dbReference type="SUPFAM" id="SSF102829">
    <property type="entry name" value="Cell division protein ZapA-like"/>
    <property type="match status" value="1"/>
</dbReference>
<evidence type="ECO:0000313" key="2">
    <source>
        <dbReference type="Proteomes" id="UP000010433"/>
    </source>
</evidence>
<dbReference type="PATRIC" id="fig|1127699.3.peg.802"/>
<dbReference type="InterPro" id="IPR036192">
    <property type="entry name" value="Cell_div_ZapA-like_sf"/>
</dbReference>
<comment type="caution">
    <text evidence="1">The sequence shown here is derived from an EMBL/GenBank/DDBJ whole genome shotgun (WGS) entry which is preliminary data.</text>
</comment>